<comment type="subcellular location">
    <subcellularLocation>
        <location evidence="1">Golgi apparatus membrane</location>
    </subcellularLocation>
</comment>
<reference evidence="12" key="3">
    <citation type="submission" date="2025-09" db="UniProtKB">
        <authorList>
            <consortium name="Ensembl"/>
        </authorList>
    </citation>
    <scope>IDENTIFICATION</scope>
</reference>
<keyword evidence="8" id="KW-0449">Lipoprotein</keyword>
<gene>
    <name evidence="12" type="primary">GORASP2</name>
</gene>
<protein>
    <submittedName>
        <fullName evidence="12">Golgi reassembly stacking protein 2</fullName>
    </submittedName>
</protein>
<dbReference type="GO" id="GO:0034976">
    <property type="term" value="P:response to endoplasmic reticulum stress"/>
    <property type="evidence" value="ECO:0007669"/>
    <property type="project" value="Ensembl"/>
</dbReference>
<keyword evidence="3" id="KW-0597">Phosphoprotein</keyword>
<accession>A0A670HQ08</accession>
<keyword evidence="4" id="KW-0519">Myristate</keyword>
<evidence type="ECO:0000313" key="12">
    <source>
        <dbReference type="Ensembl" id="ENSPMRP00000001773.1"/>
    </source>
</evidence>
<proteinExistence type="inferred from homology"/>
<dbReference type="GO" id="GO:0007030">
    <property type="term" value="P:Golgi organization"/>
    <property type="evidence" value="ECO:0007669"/>
    <property type="project" value="TreeGrafter"/>
</dbReference>
<keyword evidence="9" id="KW-0479">Metal-binding</keyword>
<name>A0A670HQ08_PODMU</name>
<dbReference type="GO" id="GO:0061951">
    <property type="term" value="P:establishment of protein localization to plasma membrane"/>
    <property type="evidence" value="ECO:0007669"/>
    <property type="project" value="Ensembl"/>
</dbReference>
<keyword evidence="9" id="KW-0862">Zinc</keyword>
<evidence type="ECO:0000259" key="11">
    <source>
        <dbReference type="PROSITE" id="PS51865"/>
    </source>
</evidence>
<reference evidence="12 13" key="1">
    <citation type="journal article" date="2019" name="Proc. Natl. Acad. Sci. U.S.A.">
        <title>Regulatory changes in pterin and carotenoid genes underlie balanced color polymorphisms in the wall lizard.</title>
        <authorList>
            <person name="Andrade P."/>
            <person name="Pinho C."/>
            <person name="Perez I de Lanuza G."/>
            <person name="Afonso S."/>
            <person name="Brejcha J."/>
            <person name="Rubin C.J."/>
            <person name="Wallerman O."/>
            <person name="Pereira P."/>
            <person name="Sabatino S.J."/>
            <person name="Bellati A."/>
            <person name="Pellitteri-Rosa D."/>
            <person name="Bosakova Z."/>
            <person name="Bunikis I."/>
            <person name="Carretero M.A."/>
            <person name="Feiner N."/>
            <person name="Marsik P."/>
            <person name="Pauperio F."/>
            <person name="Salvi D."/>
            <person name="Soler L."/>
            <person name="While G.M."/>
            <person name="Uller T."/>
            <person name="Font E."/>
            <person name="Andersson L."/>
            <person name="Carneiro M."/>
        </authorList>
    </citation>
    <scope>NUCLEOTIDE SEQUENCE</scope>
</reference>
<dbReference type="FunFam" id="2.30.42.10:FF:000026">
    <property type="entry name" value="Golgi reassembly stacking protein 2"/>
    <property type="match status" value="1"/>
</dbReference>
<evidence type="ECO:0000256" key="7">
    <source>
        <dbReference type="ARBA" id="ARBA00023136"/>
    </source>
</evidence>
<sequence length="527" mass="56121">MLLKYYILFQMIAFFNYFPSGIEKGRKFSIALFTGASIFACHNCPSPTPVHRSRGYPDSYICQASGNRERRTPLRKRKFLFKASTEGTYQVQENSPGHRAGLEPFFDFIVSINGSRLNKDNDTLKDLLKANVEKPVKMLVYSSKTLELRETSVTPSNLWGGQGLLGVSIRFCSFDGANENVWHVLEVESNSPAALAGLRPHSDYIIGADTVMNESEDLFSLIETHEGKPLKLYVYNTDTDNCREVVITPNSAWGGEGSLGCGIGYGYLHRIPTRPFEEGKKISLPGQLSSSPITPLKDGFTEVQLSSVNPPPSLPPGTTGTEQALAGLSISSTPAVPNVLNTGVPTVPLLPPQSGQTLPPVNPAVTLPGLMPLPTGLPNLGNIPNLNLPAPHLIPGPGLADIGHPGLPPLPSLPSLNLSGISPEFLAQFPMVTEVSTRPADLLSSAPQIGSLPVNPGTTVGVEQISTFILDTPPPLITATTMATTTTPPLSAPADKASTPEDRGDGSSTFNEKPAPLVTEAAASESS</sequence>
<dbReference type="InterPro" id="IPR024958">
    <property type="entry name" value="GRASP_PDZ"/>
</dbReference>
<dbReference type="Gene3D" id="2.30.42.10">
    <property type="match status" value="2"/>
</dbReference>
<dbReference type="FunFam" id="2.30.42.10:FF:000056">
    <property type="entry name" value="Golgi reassembly-stacking protein 2 isoform 1"/>
    <property type="match status" value="1"/>
</dbReference>
<evidence type="ECO:0000256" key="4">
    <source>
        <dbReference type="ARBA" id="ARBA00022707"/>
    </source>
</evidence>
<dbReference type="GO" id="GO:0000139">
    <property type="term" value="C:Golgi membrane"/>
    <property type="evidence" value="ECO:0007669"/>
    <property type="project" value="UniProtKB-SubCell"/>
</dbReference>
<feature type="region of interest" description="Disordered" evidence="10">
    <location>
        <begin position="483"/>
        <end position="527"/>
    </location>
</feature>
<feature type="domain" description="PDZ GRASP-type" evidence="11">
    <location>
        <begin position="180"/>
        <end position="268"/>
    </location>
</feature>
<dbReference type="PROSITE" id="PS51865">
    <property type="entry name" value="PDZ_GRASP"/>
    <property type="match status" value="2"/>
</dbReference>
<evidence type="ECO:0000256" key="3">
    <source>
        <dbReference type="ARBA" id="ARBA00022553"/>
    </source>
</evidence>
<keyword evidence="5" id="KW-0677">Repeat</keyword>
<organism evidence="12 13">
    <name type="scientific">Podarcis muralis</name>
    <name type="common">Wall lizard</name>
    <name type="synonym">Lacerta muralis</name>
    <dbReference type="NCBI Taxonomy" id="64176"/>
    <lineage>
        <taxon>Eukaryota</taxon>
        <taxon>Metazoa</taxon>
        <taxon>Chordata</taxon>
        <taxon>Craniata</taxon>
        <taxon>Vertebrata</taxon>
        <taxon>Euteleostomi</taxon>
        <taxon>Lepidosauria</taxon>
        <taxon>Squamata</taxon>
        <taxon>Bifurcata</taxon>
        <taxon>Unidentata</taxon>
        <taxon>Episquamata</taxon>
        <taxon>Laterata</taxon>
        <taxon>Lacertibaenia</taxon>
        <taxon>Lacertidae</taxon>
        <taxon>Podarcis</taxon>
    </lineage>
</organism>
<dbReference type="GO" id="GO:0046872">
    <property type="term" value="F:metal ion binding"/>
    <property type="evidence" value="ECO:0007669"/>
    <property type="project" value="UniProtKB-KW"/>
</dbReference>
<keyword evidence="7" id="KW-0472">Membrane</keyword>
<feature type="domain" description="PDZ GRASP-type" evidence="11">
    <location>
        <begin position="84"/>
        <end position="174"/>
    </location>
</feature>
<dbReference type="GO" id="GO:0005789">
    <property type="term" value="C:endoplasmic reticulum membrane"/>
    <property type="evidence" value="ECO:0007669"/>
    <property type="project" value="Ensembl"/>
</dbReference>
<evidence type="ECO:0000256" key="1">
    <source>
        <dbReference type="ARBA" id="ARBA00004394"/>
    </source>
</evidence>
<reference evidence="12" key="2">
    <citation type="submission" date="2025-08" db="UniProtKB">
        <authorList>
            <consortium name="Ensembl"/>
        </authorList>
    </citation>
    <scope>IDENTIFICATION</scope>
</reference>
<evidence type="ECO:0000313" key="13">
    <source>
        <dbReference type="Proteomes" id="UP000472272"/>
    </source>
</evidence>
<dbReference type="AlphaFoldDB" id="A0A670HQ08"/>
<dbReference type="GeneTree" id="ENSGT00390000008686"/>
<dbReference type="Proteomes" id="UP000472272">
    <property type="component" value="Chromosome 1"/>
</dbReference>
<dbReference type="Ensembl" id="ENSPMRT00000001885.1">
    <property type="protein sequence ID" value="ENSPMRP00000001773.1"/>
    <property type="gene ID" value="ENSPMRG00000001296.1"/>
</dbReference>
<dbReference type="InterPro" id="IPR036034">
    <property type="entry name" value="PDZ_sf"/>
</dbReference>
<feature type="compositionally biased region" description="Low complexity" evidence="10">
    <location>
        <begin position="483"/>
        <end position="494"/>
    </location>
</feature>
<evidence type="ECO:0000256" key="10">
    <source>
        <dbReference type="SAM" id="MobiDB-lite"/>
    </source>
</evidence>
<dbReference type="PANTHER" id="PTHR12893:SF1">
    <property type="entry name" value="GOLGI REASSEMBLY-STACKING PROTEIN 2"/>
    <property type="match status" value="1"/>
</dbReference>
<keyword evidence="6" id="KW-0333">Golgi apparatus</keyword>
<dbReference type="PANTHER" id="PTHR12893">
    <property type="entry name" value="GOLGI REASSEMBLY STACKING PROTEIN GRASP"/>
    <property type="match status" value="1"/>
</dbReference>
<feature type="binding site" evidence="9">
    <location>
        <position position="172"/>
    </location>
    <ligand>
        <name>Zn(2+)</name>
        <dbReference type="ChEBI" id="CHEBI:29105"/>
    </ligand>
</feature>
<evidence type="ECO:0000256" key="8">
    <source>
        <dbReference type="ARBA" id="ARBA00023288"/>
    </source>
</evidence>
<evidence type="ECO:0000256" key="9">
    <source>
        <dbReference type="PIRSR" id="PIRSR607583-1"/>
    </source>
</evidence>
<dbReference type="GO" id="GO:0006986">
    <property type="term" value="P:response to unfolded protein"/>
    <property type="evidence" value="ECO:0007669"/>
    <property type="project" value="Ensembl"/>
</dbReference>
<evidence type="ECO:0000256" key="6">
    <source>
        <dbReference type="ARBA" id="ARBA00023034"/>
    </source>
</evidence>
<evidence type="ECO:0000256" key="2">
    <source>
        <dbReference type="ARBA" id="ARBA00007144"/>
    </source>
</evidence>
<dbReference type="Pfam" id="PF04495">
    <property type="entry name" value="GRASP55_65"/>
    <property type="match status" value="1"/>
</dbReference>
<comment type="similarity">
    <text evidence="2">Belongs to the GORASP family.</text>
</comment>
<evidence type="ECO:0000256" key="5">
    <source>
        <dbReference type="ARBA" id="ARBA00022737"/>
    </source>
</evidence>
<keyword evidence="13" id="KW-1185">Reference proteome</keyword>
<dbReference type="SUPFAM" id="SSF50156">
    <property type="entry name" value="PDZ domain-like"/>
    <property type="match status" value="2"/>
</dbReference>
<dbReference type="InterPro" id="IPR007583">
    <property type="entry name" value="GRASP55_65"/>
</dbReference>